<dbReference type="EMBL" id="JANPWB010000016">
    <property type="protein sequence ID" value="KAJ1085571.1"/>
    <property type="molecule type" value="Genomic_DNA"/>
</dbReference>
<dbReference type="AlphaFoldDB" id="A0AAV7L1K8"/>
<feature type="region of interest" description="Disordered" evidence="1">
    <location>
        <begin position="143"/>
        <end position="162"/>
    </location>
</feature>
<organism evidence="2 3">
    <name type="scientific">Pleurodeles waltl</name>
    <name type="common">Iberian ribbed newt</name>
    <dbReference type="NCBI Taxonomy" id="8319"/>
    <lineage>
        <taxon>Eukaryota</taxon>
        <taxon>Metazoa</taxon>
        <taxon>Chordata</taxon>
        <taxon>Craniata</taxon>
        <taxon>Vertebrata</taxon>
        <taxon>Euteleostomi</taxon>
        <taxon>Amphibia</taxon>
        <taxon>Batrachia</taxon>
        <taxon>Caudata</taxon>
        <taxon>Salamandroidea</taxon>
        <taxon>Salamandridae</taxon>
        <taxon>Pleurodelinae</taxon>
        <taxon>Pleurodeles</taxon>
    </lineage>
</organism>
<evidence type="ECO:0000256" key="1">
    <source>
        <dbReference type="SAM" id="MobiDB-lite"/>
    </source>
</evidence>
<proteinExistence type="predicted"/>
<accession>A0AAV7L1K8</accession>
<evidence type="ECO:0000313" key="3">
    <source>
        <dbReference type="Proteomes" id="UP001066276"/>
    </source>
</evidence>
<comment type="caution">
    <text evidence="2">The sequence shown here is derived from an EMBL/GenBank/DDBJ whole genome shotgun (WGS) entry which is preliminary data.</text>
</comment>
<protein>
    <submittedName>
        <fullName evidence="2">Uncharacterized protein</fullName>
    </submittedName>
</protein>
<dbReference type="Proteomes" id="UP001066276">
    <property type="component" value="Chromosome 12"/>
</dbReference>
<evidence type="ECO:0000313" key="2">
    <source>
        <dbReference type="EMBL" id="KAJ1085571.1"/>
    </source>
</evidence>
<feature type="region of interest" description="Disordered" evidence="1">
    <location>
        <begin position="39"/>
        <end position="95"/>
    </location>
</feature>
<gene>
    <name evidence="2" type="ORF">NDU88_005701</name>
</gene>
<name>A0AAV7L1K8_PLEWA</name>
<reference evidence="2" key="1">
    <citation type="journal article" date="2022" name="bioRxiv">
        <title>Sequencing and chromosome-scale assembly of the giantPleurodeles waltlgenome.</title>
        <authorList>
            <person name="Brown T."/>
            <person name="Elewa A."/>
            <person name="Iarovenko S."/>
            <person name="Subramanian E."/>
            <person name="Araus A.J."/>
            <person name="Petzold A."/>
            <person name="Susuki M."/>
            <person name="Suzuki K.-i.T."/>
            <person name="Hayashi T."/>
            <person name="Toyoda A."/>
            <person name="Oliveira C."/>
            <person name="Osipova E."/>
            <person name="Leigh N.D."/>
            <person name="Simon A."/>
            <person name="Yun M.H."/>
        </authorList>
    </citation>
    <scope>NUCLEOTIDE SEQUENCE</scope>
    <source>
        <strain evidence="2">20211129_DDA</strain>
        <tissue evidence="2">Liver</tissue>
    </source>
</reference>
<sequence length="162" mass="18009">MTSRQARFPPAGAEGKAYTRWRPDGWWLQRRDRVQRYTGRETKDGVVMDPLGPRIPWGHGPPGTKDPLGSWTPWDQGSLGVMDPLGPRIPWGHGSHGTKDPLGSWIPWNHGSLGVMDPMEPWIPWGHGSPGTKHPLGRGYQMPTSTMPTQCPRSGTTFSPEK</sequence>
<keyword evidence="3" id="KW-1185">Reference proteome</keyword>